<evidence type="ECO:0000256" key="1">
    <source>
        <dbReference type="ARBA" id="ARBA00004141"/>
    </source>
</evidence>
<keyword evidence="3 6" id="KW-1133">Transmembrane helix</keyword>
<evidence type="ECO:0000256" key="4">
    <source>
        <dbReference type="ARBA" id="ARBA00023136"/>
    </source>
</evidence>
<gene>
    <name evidence="7" type="ORF">O0535_00350</name>
</gene>
<dbReference type="InterPro" id="IPR006480">
    <property type="entry name" value="Phage_holin_4_1"/>
</dbReference>
<feature type="transmembrane region" description="Helical" evidence="6">
    <location>
        <begin position="23"/>
        <end position="43"/>
    </location>
</feature>
<keyword evidence="8" id="KW-1185">Reference proteome</keyword>
<keyword evidence="2 6" id="KW-0812">Transmembrane</keyword>
<evidence type="ECO:0000256" key="5">
    <source>
        <dbReference type="ARBA" id="ARBA00023600"/>
    </source>
</evidence>
<protein>
    <submittedName>
        <fullName evidence="7">Phage holin family protein</fullName>
    </submittedName>
</protein>
<name>A0ABT4HR09_9BACL</name>
<feature type="transmembrane region" description="Helical" evidence="6">
    <location>
        <begin position="55"/>
        <end position="76"/>
    </location>
</feature>
<sequence>MENVIKVLSAVGGAAVTFLFGRWSYLLTVLIVFVGIDYASGIAAGAAEGKLKSKIGLIGIARKVFIFGIIAIAYMLDTALGDQHVIRSATIFFYMANELLSILENAGRIGLPVPDVVKRAVEVLKDKGDGK</sequence>
<evidence type="ECO:0000256" key="3">
    <source>
        <dbReference type="ARBA" id="ARBA00022989"/>
    </source>
</evidence>
<evidence type="ECO:0000313" key="7">
    <source>
        <dbReference type="EMBL" id="MCZ0829240.1"/>
    </source>
</evidence>
<comment type="subcellular location">
    <subcellularLocation>
        <location evidence="1">Membrane</location>
        <topology evidence="1">Multi-pass membrane protein</topology>
    </subcellularLocation>
</comment>
<organism evidence="7 8">
    <name type="scientific">Brevibacillus halotolerans</name>
    <dbReference type="NCBI Taxonomy" id="1507437"/>
    <lineage>
        <taxon>Bacteria</taxon>
        <taxon>Bacillati</taxon>
        <taxon>Bacillota</taxon>
        <taxon>Bacilli</taxon>
        <taxon>Bacillales</taxon>
        <taxon>Paenibacillaceae</taxon>
        <taxon>Brevibacillus</taxon>
    </lineage>
</organism>
<evidence type="ECO:0000256" key="6">
    <source>
        <dbReference type="SAM" id="Phobius"/>
    </source>
</evidence>
<keyword evidence="4 6" id="KW-0472">Membrane</keyword>
<dbReference type="Proteomes" id="UP001067708">
    <property type="component" value="Unassembled WGS sequence"/>
</dbReference>
<dbReference type="NCBIfam" id="TIGR01593">
    <property type="entry name" value="holin_tox_secr"/>
    <property type="match status" value="1"/>
</dbReference>
<dbReference type="Pfam" id="PF05105">
    <property type="entry name" value="Phage_holin_4_1"/>
    <property type="match status" value="1"/>
</dbReference>
<reference evidence="7" key="1">
    <citation type="submission" date="2022-09" db="EMBL/GenBank/DDBJ databases">
        <title>Genome analysis and characterization of larvicidal activity of Brevibacillus strains.</title>
        <authorList>
            <person name="Patrusheva E.V."/>
            <person name="Izotova A.O."/>
            <person name="Toshchakov S.V."/>
            <person name="Sineoky S.P."/>
        </authorList>
    </citation>
    <scope>NUCLEOTIDE SEQUENCE</scope>
    <source>
        <strain evidence="7">VKPM_B-13244</strain>
    </source>
</reference>
<dbReference type="EMBL" id="JAPTNG010000001">
    <property type="protein sequence ID" value="MCZ0829240.1"/>
    <property type="molecule type" value="Genomic_DNA"/>
</dbReference>
<comment type="similarity">
    <text evidence="5">Belongs to the bacteriophage holin family. Cp-1 holin subfamily.</text>
</comment>
<evidence type="ECO:0000256" key="2">
    <source>
        <dbReference type="ARBA" id="ARBA00022692"/>
    </source>
</evidence>
<accession>A0ABT4HR09</accession>
<comment type="caution">
    <text evidence="7">The sequence shown here is derived from an EMBL/GenBank/DDBJ whole genome shotgun (WGS) entry which is preliminary data.</text>
</comment>
<proteinExistence type="inferred from homology"/>
<dbReference type="RefSeq" id="WP_258416051.1">
    <property type="nucleotide sequence ID" value="NZ_JAPTNG010000001.1"/>
</dbReference>
<evidence type="ECO:0000313" key="8">
    <source>
        <dbReference type="Proteomes" id="UP001067708"/>
    </source>
</evidence>